<proteinExistence type="predicted"/>
<dbReference type="OrthoDB" id="6435986at2759"/>
<dbReference type="EMBL" id="BGPR01000180">
    <property type="protein sequence ID" value="GBM02430.1"/>
    <property type="molecule type" value="Genomic_DNA"/>
</dbReference>
<dbReference type="GO" id="GO:0042575">
    <property type="term" value="C:DNA polymerase complex"/>
    <property type="evidence" value="ECO:0007669"/>
    <property type="project" value="UniProtKB-ARBA"/>
</dbReference>
<dbReference type="GO" id="GO:0003676">
    <property type="term" value="F:nucleic acid binding"/>
    <property type="evidence" value="ECO:0007669"/>
    <property type="project" value="InterPro"/>
</dbReference>
<dbReference type="PANTHER" id="PTHR47331">
    <property type="entry name" value="PHD-TYPE DOMAIN-CONTAINING PROTEIN"/>
    <property type="match status" value="1"/>
</dbReference>
<dbReference type="InterPro" id="IPR008042">
    <property type="entry name" value="Retrotrans_Pao"/>
</dbReference>
<dbReference type="InterPro" id="IPR036397">
    <property type="entry name" value="RNaseH_sf"/>
</dbReference>
<feature type="domain" description="Reverse transcriptase" evidence="1">
    <location>
        <begin position="456"/>
        <end position="571"/>
    </location>
</feature>
<dbReference type="InterPro" id="IPR000477">
    <property type="entry name" value="RT_dom"/>
</dbReference>
<dbReference type="GO" id="GO:0071897">
    <property type="term" value="P:DNA biosynthetic process"/>
    <property type="evidence" value="ECO:0007669"/>
    <property type="project" value="UniProtKB-ARBA"/>
</dbReference>
<reference evidence="2 3" key="1">
    <citation type="journal article" date="2019" name="Sci. Rep.">
        <title>Orb-weaving spider Araneus ventricosus genome elucidates the spidroin gene catalogue.</title>
        <authorList>
            <person name="Kono N."/>
            <person name="Nakamura H."/>
            <person name="Ohtoshi R."/>
            <person name="Moran D.A.P."/>
            <person name="Shinohara A."/>
            <person name="Yoshida Y."/>
            <person name="Fujiwara M."/>
            <person name="Mori M."/>
            <person name="Tomita M."/>
            <person name="Arakawa K."/>
        </authorList>
    </citation>
    <scope>NUCLEOTIDE SEQUENCE [LARGE SCALE GENOMIC DNA]</scope>
</reference>
<dbReference type="Pfam" id="PF05380">
    <property type="entry name" value="Peptidase_A17"/>
    <property type="match status" value="1"/>
</dbReference>
<dbReference type="InterPro" id="IPR012337">
    <property type="entry name" value="RNaseH-like_sf"/>
</dbReference>
<accession>A0A4Y2CDV3</accession>
<keyword evidence="3" id="KW-1185">Reference proteome</keyword>
<comment type="caution">
    <text evidence="2">The sequence shown here is derived from an EMBL/GenBank/DDBJ whole genome shotgun (WGS) entry which is preliminary data.</text>
</comment>
<dbReference type="SUPFAM" id="SSF56672">
    <property type="entry name" value="DNA/RNA polymerases"/>
    <property type="match status" value="1"/>
</dbReference>
<organism evidence="2 3">
    <name type="scientific">Araneus ventricosus</name>
    <name type="common">Orbweaver spider</name>
    <name type="synonym">Epeira ventricosa</name>
    <dbReference type="NCBI Taxonomy" id="182803"/>
    <lineage>
        <taxon>Eukaryota</taxon>
        <taxon>Metazoa</taxon>
        <taxon>Ecdysozoa</taxon>
        <taxon>Arthropoda</taxon>
        <taxon>Chelicerata</taxon>
        <taxon>Arachnida</taxon>
        <taxon>Araneae</taxon>
        <taxon>Araneomorphae</taxon>
        <taxon>Entelegynae</taxon>
        <taxon>Araneoidea</taxon>
        <taxon>Araneidae</taxon>
        <taxon>Araneus</taxon>
    </lineage>
</organism>
<evidence type="ECO:0000313" key="3">
    <source>
        <dbReference type="Proteomes" id="UP000499080"/>
    </source>
</evidence>
<dbReference type="Pfam" id="PF00078">
    <property type="entry name" value="RVT_1"/>
    <property type="match status" value="1"/>
</dbReference>
<gene>
    <name evidence="2" type="ORF">AVEN_76482_1</name>
</gene>
<dbReference type="InterPro" id="IPR043502">
    <property type="entry name" value="DNA/RNA_pol_sf"/>
</dbReference>
<dbReference type="Gene3D" id="3.30.70.270">
    <property type="match status" value="1"/>
</dbReference>
<dbReference type="PANTHER" id="PTHR47331:SF1">
    <property type="entry name" value="GAG-LIKE PROTEIN"/>
    <property type="match status" value="1"/>
</dbReference>
<evidence type="ECO:0000259" key="1">
    <source>
        <dbReference type="Pfam" id="PF00078"/>
    </source>
</evidence>
<dbReference type="Gene3D" id="3.10.10.10">
    <property type="entry name" value="HIV Type 1 Reverse Transcriptase, subunit A, domain 1"/>
    <property type="match status" value="1"/>
</dbReference>
<dbReference type="AlphaFoldDB" id="A0A4Y2CDV3"/>
<protein>
    <recommendedName>
        <fullName evidence="1">Reverse transcriptase domain-containing protein</fullName>
    </recommendedName>
</protein>
<dbReference type="InterPro" id="IPR043128">
    <property type="entry name" value="Rev_trsase/Diguanyl_cyclase"/>
</dbReference>
<sequence length="908" mass="102955">MSNVQSHGKDRLSLSKLFDKIESHLRSLESMGIDQEKNAAWLYPMVESCLSTDILRAWQRSPQFNKDDKEKETQSRLSNLLELLRKEVKNERVKLVRTTFGTPFVPREERGGGAKPKAGKGSVPTAAGLFTAKGHKCAFCGKAHESKECLIARSLSLQERVNKLKEGKCCLKCLSPGHFAKGCKAFIRCILCDKSHPIILCSDLPAKKEPESQGQELVSVQSNLSKPSCMSEVVLMTLIVEINNGVSKRKVRCLLDSGSQRSTAEVLNLKRTSLENIAHTLFGGATTDARCHKKYSVKLSPLGKETIGITDDGRSELAREQFLSYLSRNEEGRYSVGLPWTQNPPPEIPTNRHVAETRLFSVTRKLRNLRKDHAYDQIFRDWLDEGIIEKVPENDLYKRSHYLPHHPVFKPESLTTQIRPVFDASSKTGRAPSLNDCLFSGPNLIEQIPLVLLRFRENAIGVTSDIKRAFLQIELRELDRDLLRFLWWENEKIQEFRHNRVVFGVTCSPYLLGAVFGYHLSHVPKELKETANKLQKALYVDNCVTSVSDNNELNEFVVQSTNVLAEANMNLRMWCWAPFETTNQDVTCNVNIEQDVNPVIPVLGLKWDRTDDTLVITPKLEAKLESPTKRKILSLTQGIFDPLGFLAPALLPAKLLVQQAWATKSDWDTPLPTDIQSKYMQWLDELKELFKIKIPRRLGYGFPDHWTLHVFCDARLDAYATVIFLRSDDQGEITLRFVGSKSRVSPLKRLTFPKLELLACLLGAPFVKYIVEALDISSKALSFWSDSNFLDSTKRQMGNFRRFAAKSLTAPPIHLPLDRIRESAVFEITVVDLCGPLFIKPKAKAWVVLFTCAVYLAIHLEVVTSLSTEAFIQSLRRFIVRRGRPTTIYSDNGTNFTGTHNTLREIDW</sequence>
<name>A0A4Y2CDV3_ARAVE</name>
<dbReference type="Proteomes" id="UP000499080">
    <property type="component" value="Unassembled WGS sequence"/>
</dbReference>
<evidence type="ECO:0000313" key="2">
    <source>
        <dbReference type="EMBL" id="GBM02430.1"/>
    </source>
</evidence>
<dbReference type="Gene3D" id="3.30.420.10">
    <property type="entry name" value="Ribonuclease H-like superfamily/Ribonuclease H"/>
    <property type="match status" value="1"/>
</dbReference>
<dbReference type="SUPFAM" id="SSF53098">
    <property type="entry name" value="Ribonuclease H-like"/>
    <property type="match status" value="1"/>
</dbReference>